<name>A0A5B8CRD4_9PROT</name>
<dbReference type="EMBL" id="CP040946">
    <property type="protein sequence ID" value="QDC43831.1"/>
    <property type="molecule type" value="Genomic_DNA"/>
</dbReference>
<gene>
    <name evidence="1" type="ORF">FIU01_04375</name>
</gene>
<dbReference type="Proteomes" id="UP000311008">
    <property type="component" value="Chromosome"/>
</dbReference>
<dbReference type="OrthoDB" id="8534861at2"/>
<sequence>MLNLFSIGNQSRQRYGRRCKAYATQGLWMLGLKQWAKHAPFYQLQDALVAWNKQRLTQRGANTALNGQDIAAIRQLFEQAQQQSPVKLTPTLLDQWFFLAIGAIQIQSQAGTHRAWHLFDQSVHEQLSRPMLPHALSLGLLASLCVVWMAFTPVKHRQVASMTSPLETIEPSTSGTVDPVTLSLLNLAYQKMQNGSCQLPQAAMLPETQRQAFILFVTAGKVEVDQVEPLRQALGYVSCLYPQELMRPQGRDRNLKQ</sequence>
<proteinExistence type="predicted"/>
<accession>A0A5B8CRD4</accession>
<organism evidence="1 2">
    <name type="scientific">Methylophilus medardicus</name>
    <dbReference type="NCBI Taxonomy" id="2588534"/>
    <lineage>
        <taxon>Bacteria</taxon>
        <taxon>Pseudomonadati</taxon>
        <taxon>Pseudomonadota</taxon>
        <taxon>Betaproteobacteria</taxon>
        <taxon>Nitrosomonadales</taxon>
        <taxon>Methylophilaceae</taxon>
        <taxon>Methylophilus</taxon>
    </lineage>
</organism>
<dbReference type="KEGG" id="mmec:FIU01_04375"/>
<evidence type="ECO:0000313" key="1">
    <source>
        <dbReference type="EMBL" id="QDC43831.1"/>
    </source>
</evidence>
<dbReference type="AlphaFoldDB" id="A0A5B8CRD4"/>
<reference evidence="2" key="1">
    <citation type="journal article" date="2019" name="ISME J.">
        <title>Evolution in action: habitat transition from sediment to the pelagial leads to genome streamlining in Methylophilaceae.</title>
        <authorList>
            <person name="Salcher M."/>
            <person name="Schaefle D."/>
            <person name="Kaspar M."/>
            <person name="Neuenschwander S.M."/>
            <person name="Ghai R."/>
        </authorList>
    </citation>
    <scope>NUCLEOTIDE SEQUENCE [LARGE SCALE GENOMIC DNA]</scope>
    <source>
        <strain evidence="2">MMS-M-51</strain>
    </source>
</reference>
<keyword evidence="2" id="KW-1185">Reference proteome</keyword>
<protein>
    <submittedName>
        <fullName evidence="1">Uncharacterized protein</fullName>
    </submittedName>
</protein>
<evidence type="ECO:0000313" key="2">
    <source>
        <dbReference type="Proteomes" id="UP000311008"/>
    </source>
</evidence>